<dbReference type="OrthoDB" id="274169at2"/>
<dbReference type="AlphaFoldDB" id="A0A368KLQ9"/>
<dbReference type="Proteomes" id="UP000253562">
    <property type="component" value="Unassembled WGS sequence"/>
</dbReference>
<sequence length="294" mass="33634">MRDAFWKSLIVLGIFYAAAQQALGQPLVAKAESIESAVINADLVLVAKLVHIGEAKQVDGREFYNTNISIVRNLKQDLYLDEPHKKLQAELLGPAAVLADWKDRSCDLLVLIYNYEPYATKVIELAPGKMEVMKADFTLLREPEAVLNAAEQALQRTPPAIKRLHTFELHVPRNLIANTQWDNYFGLFLNVPVDQQLEKRAIKYLRSENYNERKEGARALRYFRSDENIARLKTLLQDPGWGYLRHPADNNGIEVRYYGVRDSAYLTLKSWDVEVDKPETQETILRSPPDNKDP</sequence>
<reference evidence="1 2" key="1">
    <citation type="submission" date="2018-07" db="EMBL/GenBank/DDBJ databases">
        <title>Comparative genomes isolates from brazilian mangrove.</title>
        <authorList>
            <person name="De Araujo J.E."/>
            <person name="Taketani R.G."/>
            <person name="Silva M.C.P."/>
            <person name="Lourenco M.V."/>
            <person name="Oliveira V.M."/>
            <person name="Andreote F.D."/>
        </authorList>
    </citation>
    <scope>NUCLEOTIDE SEQUENCE [LARGE SCALE GENOMIC DNA]</scope>
    <source>
        <strain evidence="1 2">HEX PRIS-MGV</strain>
    </source>
</reference>
<evidence type="ECO:0000313" key="2">
    <source>
        <dbReference type="Proteomes" id="UP000253562"/>
    </source>
</evidence>
<gene>
    <name evidence="1" type="ORF">DTL42_20165</name>
</gene>
<name>A0A368KLQ9_9BACT</name>
<dbReference type="EMBL" id="QPEX01000044">
    <property type="protein sequence ID" value="RCS42148.1"/>
    <property type="molecule type" value="Genomic_DNA"/>
</dbReference>
<organism evidence="1 2">
    <name type="scientific">Bremerella cremea</name>
    <dbReference type="NCBI Taxonomy" id="1031537"/>
    <lineage>
        <taxon>Bacteria</taxon>
        <taxon>Pseudomonadati</taxon>
        <taxon>Planctomycetota</taxon>
        <taxon>Planctomycetia</taxon>
        <taxon>Pirellulales</taxon>
        <taxon>Pirellulaceae</taxon>
        <taxon>Bremerella</taxon>
    </lineage>
</organism>
<accession>A0A368KLQ9</accession>
<dbReference type="RefSeq" id="WP_114371426.1">
    <property type="nucleotide sequence ID" value="NZ_QPEX01000044.1"/>
</dbReference>
<proteinExistence type="predicted"/>
<evidence type="ECO:0000313" key="1">
    <source>
        <dbReference type="EMBL" id="RCS42148.1"/>
    </source>
</evidence>
<protein>
    <submittedName>
        <fullName evidence="1">Uncharacterized protein</fullName>
    </submittedName>
</protein>
<comment type="caution">
    <text evidence="1">The sequence shown here is derived from an EMBL/GenBank/DDBJ whole genome shotgun (WGS) entry which is preliminary data.</text>
</comment>